<evidence type="ECO:0000256" key="1">
    <source>
        <dbReference type="SAM" id="Coils"/>
    </source>
</evidence>
<dbReference type="InterPro" id="IPR002110">
    <property type="entry name" value="Ankyrin_rpt"/>
</dbReference>
<keyword evidence="3" id="KW-1133">Transmembrane helix</keyword>
<dbReference type="InterPro" id="IPR058525">
    <property type="entry name" value="DUF8212"/>
</dbReference>
<accession>A0AAV9HWN6</accession>
<feature type="domain" description="DUF8212" evidence="5">
    <location>
        <begin position="227"/>
        <end position="288"/>
    </location>
</feature>
<evidence type="ECO:0000259" key="5">
    <source>
        <dbReference type="Pfam" id="PF26640"/>
    </source>
</evidence>
<feature type="coiled-coil region" evidence="1">
    <location>
        <begin position="540"/>
        <end position="636"/>
    </location>
</feature>
<keyword evidence="3" id="KW-0472">Membrane</keyword>
<sequence>MRLININTLKLEEFLDYETPRYAILSHTWGDDAEELSFRDVDEGRVDKPGIGSVKLRGCCRQAEQDGFGYVWIDTCCIDKANLVELSEAINSMFRWYKRASCCYAYLSDVPEHDVDPRQSQSSFRQSRWFTRGWTLQELLAPKSLRFYNSAWIDLGTKGTLRSIVGNVTGIPVEYLLGISELGAASVAQRLSWAAKRQTKRREDLAYCLLGIFGVSMPMIYGEGGTQAFLRLQEHIMRTTRDDSMLAWGIGPIDAAPSLATPPVSNHSAAGRAMATSPSQFATARDIVSCGPSSTSPNSLEVSGGAIRIILPLLTTGKGETFGLLNCGPESDNSKRVAIPLAKVEAGANDEYVRPEDSCAVLRSLPEYWPSPQLIYIKNDINMPSTHRSGNQQFLLYDQFTELDFELIDVHPRSCWDQERAVLMFGELLWDKGSRYTLVRFRHSGQESPDLLVVIEPKHSGKLIDADSRCHVVTCSRDTSLQQITDNAKYVRRRAAGSITAADGNLHLQVMLRAERGNSVFSIKPEPLPDPAQSARTVDITEELKKLEALVELEEILEERKRVVFERFELGLASEAKADRFAKIKTERQALDSEIKKLEERRNILAEQEKNEAAGIQLLMEQSQQVEEKHQGLTSQWEGIQSQWGRLCRRGPSGEASERSLEPEECLSLLHWAAEHDQSEMVELLLLQNKVGHGNLGHALLAASRKGYPKVVRVLIAGGVDVEFEDPDTGQTSLSLACANGCLAAAIPLIRTGKARLDSRDKLDRTPLWWAMDNGHLFIVKLLRNSSSGPNTLGHSHETRRISLSRDVLASPDSATITGTEFPNRTKSQNSEPLVFDLPSASNDAVAFSKMFGTTLNQTPGLTPTFNAAGQASFGKNTPRPDPFAHQPPIFQAAASFTPAKPPSTSPMPNPTPVIPFTHGRQPSSSASVAGANTYTYR</sequence>
<dbReference type="SUPFAM" id="SSF48403">
    <property type="entry name" value="Ankyrin repeat"/>
    <property type="match status" value="1"/>
</dbReference>
<reference evidence="6" key="2">
    <citation type="submission" date="2023-06" db="EMBL/GenBank/DDBJ databases">
        <authorList>
            <consortium name="Lawrence Berkeley National Laboratory"/>
            <person name="Mondo S.J."/>
            <person name="Hensen N."/>
            <person name="Bonometti L."/>
            <person name="Westerberg I."/>
            <person name="Brannstrom I.O."/>
            <person name="Guillou S."/>
            <person name="Cros-Aarteil S."/>
            <person name="Calhoun S."/>
            <person name="Haridas S."/>
            <person name="Kuo A."/>
            <person name="Pangilinan J."/>
            <person name="Riley R."/>
            <person name="Labutti K."/>
            <person name="Andreopoulos B."/>
            <person name="Lipzen A."/>
            <person name="Chen C."/>
            <person name="Yanf M."/>
            <person name="Daum C."/>
            <person name="Ng V."/>
            <person name="Clum A."/>
            <person name="Steindorff A."/>
            <person name="Ohm R."/>
            <person name="Martin F."/>
            <person name="Silar P."/>
            <person name="Natvig D."/>
            <person name="Lalanne C."/>
            <person name="Gautier V."/>
            <person name="Ament-Velasquez S.L."/>
            <person name="Kruys A."/>
            <person name="Hutchinson M.I."/>
            <person name="Powell A.J."/>
            <person name="Barry K."/>
            <person name="Miller A.N."/>
            <person name="Grigoriev I.V."/>
            <person name="Debuchy R."/>
            <person name="Gladieux P."/>
            <person name="Thoren M.H."/>
            <person name="Johannesson H."/>
        </authorList>
    </citation>
    <scope>NUCLEOTIDE SEQUENCE</scope>
    <source>
        <strain evidence="6">PSN324</strain>
    </source>
</reference>
<protein>
    <recommendedName>
        <fullName evidence="8">Heterokaryon incompatibility domain-containing protein</fullName>
    </recommendedName>
</protein>
<organism evidence="6 7">
    <name type="scientific">Cladorrhinum samala</name>
    <dbReference type="NCBI Taxonomy" id="585594"/>
    <lineage>
        <taxon>Eukaryota</taxon>
        <taxon>Fungi</taxon>
        <taxon>Dikarya</taxon>
        <taxon>Ascomycota</taxon>
        <taxon>Pezizomycotina</taxon>
        <taxon>Sordariomycetes</taxon>
        <taxon>Sordariomycetidae</taxon>
        <taxon>Sordariales</taxon>
        <taxon>Podosporaceae</taxon>
        <taxon>Cladorrhinum</taxon>
    </lineage>
</organism>
<dbReference type="PANTHER" id="PTHR10622:SF10">
    <property type="entry name" value="HET DOMAIN-CONTAINING PROTEIN"/>
    <property type="match status" value="1"/>
</dbReference>
<name>A0AAV9HWN6_9PEZI</name>
<feature type="compositionally biased region" description="Pro residues" evidence="2">
    <location>
        <begin position="900"/>
        <end position="914"/>
    </location>
</feature>
<reference evidence="6" key="1">
    <citation type="journal article" date="2023" name="Mol. Phylogenet. Evol.">
        <title>Genome-scale phylogeny and comparative genomics of the fungal order Sordariales.</title>
        <authorList>
            <person name="Hensen N."/>
            <person name="Bonometti L."/>
            <person name="Westerberg I."/>
            <person name="Brannstrom I.O."/>
            <person name="Guillou S."/>
            <person name="Cros-Aarteil S."/>
            <person name="Calhoun S."/>
            <person name="Haridas S."/>
            <person name="Kuo A."/>
            <person name="Mondo S."/>
            <person name="Pangilinan J."/>
            <person name="Riley R."/>
            <person name="LaButti K."/>
            <person name="Andreopoulos B."/>
            <person name="Lipzen A."/>
            <person name="Chen C."/>
            <person name="Yan M."/>
            <person name="Daum C."/>
            <person name="Ng V."/>
            <person name="Clum A."/>
            <person name="Steindorff A."/>
            <person name="Ohm R.A."/>
            <person name="Martin F."/>
            <person name="Silar P."/>
            <person name="Natvig D.O."/>
            <person name="Lalanne C."/>
            <person name="Gautier V."/>
            <person name="Ament-Velasquez S.L."/>
            <person name="Kruys A."/>
            <person name="Hutchinson M.I."/>
            <person name="Powell A.J."/>
            <person name="Barry K."/>
            <person name="Miller A.N."/>
            <person name="Grigoriev I.V."/>
            <person name="Debuchy R."/>
            <person name="Gladieux P."/>
            <person name="Hiltunen Thoren M."/>
            <person name="Johannesson H."/>
        </authorList>
    </citation>
    <scope>NUCLEOTIDE SEQUENCE</scope>
    <source>
        <strain evidence="6">PSN324</strain>
    </source>
</reference>
<feature type="transmembrane region" description="Helical" evidence="3">
    <location>
        <begin position="205"/>
        <end position="222"/>
    </location>
</feature>
<evidence type="ECO:0000259" key="4">
    <source>
        <dbReference type="Pfam" id="PF06985"/>
    </source>
</evidence>
<dbReference type="InterPro" id="IPR036770">
    <property type="entry name" value="Ankyrin_rpt-contain_sf"/>
</dbReference>
<dbReference type="AlphaFoldDB" id="A0AAV9HWN6"/>
<evidence type="ECO:0008006" key="8">
    <source>
        <dbReference type="Google" id="ProtNLM"/>
    </source>
</evidence>
<dbReference type="SMART" id="SM00248">
    <property type="entry name" value="ANK"/>
    <property type="match status" value="4"/>
</dbReference>
<dbReference type="Proteomes" id="UP001321749">
    <property type="component" value="Unassembled WGS sequence"/>
</dbReference>
<dbReference type="Pfam" id="PF26640">
    <property type="entry name" value="DUF8212"/>
    <property type="match status" value="1"/>
</dbReference>
<evidence type="ECO:0000313" key="7">
    <source>
        <dbReference type="Proteomes" id="UP001321749"/>
    </source>
</evidence>
<dbReference type="EMBL" id="MU864954">
    <property type="protein sequence ID" value="KAK4463927.1"/>
    <property type="molecule type" value="Genomic_DNA"/>
</dbReference>
<keyword evidence="1" id="KW-0175">Coiled coil</keyword>
<dbReference type="PANTHER" id="PTHR10622">
    <property type="entry name" value="HET DOMAIN-CONTAINING PROTEIN"/>
    <property type="match status" value="1"/>
</dbReference>
<evidence type="ECO:0000256" key="3">
    <source>
        <dbReference type="SAM" id="Phobius"/>
    </source>
</evidence>
<dbReference type="InterPro" id="IPR010730">
    <property type="entry name" value="HET"/>
</dbReference>
<feature type="region of interest" description="Disordered" evidence="2">
    <location>
        <begin position="899"/>
        <end position="938"/>
    </location>
</feature>
<dbReference type="Pfam" id="PF12796">
    <property type="entry name" value="Ank_2"/>
    <property type="match status" value="1"/>
</dbReference>
<comment type="caution">
    <text evidence="6">The sequence shown here is derived from an EMBL/GenBank/DDBJ whole genome shotgun (WGS) entry which is preliminary data.</text>
</comment>
<keyword evidence="7" id="KW-1185">Reference proteome</keyword>
<keyword evidence="3" id="KW-0812">Transmembrane</keyword>
<evidence type="ECO:0000313" key="6">
    <source>
        <dbReference type="EMBL" id="KAK4463927.1"/>
    </source>
</evidence>
<dbReference type="Gene3D" id="1.25.40.20">
    <property type="entry name" value="Ankyrin repeat-containing domain"/>
    <property type="match status" value="1"/>
</dbReference>
<proteinExistence type="predicted"/>
<evidence type="ECO:0000256" key="2">
    <source>
        <dbReference type="SAM" id="MobiDB-lite"/>
    </source>
</evidence>
<dbReference type="Pfam" id="PF06985">
    <property type="entry name" value="HET"/>
    <property type="match status" value="1"/>
</dbReference>
<feature type="compositionally biased region" description="Polar residues" evidence="2">
    <location>
        <begin position="921"/>
        <end position="938"/>
    </location>
</feature>
<gene>
    <name evidence="6" type="ORF">QBC42DRAFT_304514</name>
</gene>
<feature type="domain" description="Heterokaryon incompatibility" evidence="4">
    <location>
        <begin position="22"/>
        <end position="114"/>
    </location>
</feature>